<proteinExistence type="predicted"/>
<comment type="caution">
    <text evidence="1">The sequence shown here is derived from an EMBL/GenBank/DDBJ whole genome shotgun (WGS) entry which is preliminary data.</text>
</comment>
<dbReference type="EMBL" id="MTZU01000024">
    <property type="protein sequence ID" value="PCE32690.1"/>
    <property type="molecule type" value="Genomic_DNA"/>
</dbReference>
<sequence>MLLSRIDESIKQEFYLEASWLVYAILEDRLVSALDETGGAVTANGKPIRMLGPKLVALEARRQETLNLRKAFFGDMLSKLDAWKEQRNELMHAMADESKEIPEIDAFAARVAISGRELARDFCSACRRLKKFNSA</sequence>
<reference evidence="1 2" key="1">
    <citation type="submission" date="2017-01" db="EMBL/GenBank/DDBJ databases">
        <title>Whole-Genome Shotgun Sequencing of Two beta-Proteobacterial Species in Search of the Bulgecin Biosynthetic Cluster.</title>
        <authorList>
            <person name="Horsman M.E."/>
            <person name="Marous D.R."/>
            <person name="Li R."/>
            <person name="Oliver R.A."/>
            <person name="Byun B."/>
            <person name="Emrich S.J."/>
            <person name="Boggess B."/>
            <person name="Townsend C.A."/>
            <person name="Mobashery S."/>
        </authorList>
    </citation>
    <scope>NUCLEOTIDE SEQUENCE [LARGE SCALE GENOMIC DNA]</scope>
    <source>
        <strain evidence="1 2">ATCC 31433</strain>
    </source>
</reference>
<name>A0A2A4FJ47_9BURK</name>
<gene>
    <name evidence="1" type="ORF">BZL54_08540</name>
</gene>
<dbReference type="AlphaFoldDB" id="A0A2A4FJ47"/>
<organism evidence="1 2">
    <name type="scientific">Burkholderia ubonensis subsp. mesacidophila</name>
    <dbReference type="NCBI Taxonomy" id="265293"/>
    <lineage>
        <taxon>Bacteria</taxon>
        <taxon>Pseudomonadati</taxon>
        <taxon>Pseudomonadota</taxon>
        <taxon>Betaproteobacteria</taxon>
        <taxon>Burkholderiales</taxon>
        <taxon>Burkholderiaceae</taxon>
        <taxon>Burkholderia</taxon>
        <taxon>Burkholderia cepacia complex</taxon>
    </lineage>
</organism>
<evidence type="ECO:0000313" key="2">
    <source>
        <dbReference type="Proteomes" id="UP000217994"/>
    </source>
</evidence>
<accession>A0A2A4FJ47</accession>
<evidence type="ECO:0000313" key="1">
    <source>
        <dbReference type="EMBL" id="PCE32690.1"/>
    </source>
</evidence>
<protein>
    <submittedName>
        <fullName evidence="1">Uncharacterized protein</fullName>
    </submittedName>
</protein>
<dbReference type="Proteomes" id="UP000217994">
    <property type="component" value="Unassembled WGS sequence"/>
</dbReference>